<feature type="chain" id="PRO_5034059838" evidence="1">
    <location>
        <begin position="20"/>
        <end position="312"/>
    </location>
</feature>
<keyword evidence="3" id="KW-1185">Reference proteome</keyword>
<keyword evidence="1" id="KW-0732">Signal</keyword>
<evidence type="ECO:0000313" key="2">
    <source>
        <dbReference type="EMBL" id="KAF4584152.1"/>
    </source>
</evidence>
<dbReference type="EMBL" id="JAACLJ010000006">
    <property type="protein sequence ID" value="KAF4584152.1"/>
    <property type="molecule type" value="Genomic_DNA"/>
</dbReference>
<dbReference type="AlphaFoldDB" id="A0A8H4Q3I5"/>
<dbReference type="OrthoDB" id="4915430at2759"/>
<reference evidence="2 3" key="1">
    <citation type="journal article" date="2020" name="G3 (Bethesda)">
        <title>Genetic Underpinnings of Host Manipulation by Ophiocordyceps as Revealed by Comparative Transcriptomics.</title>
        <authorList>
            <person name="Will I."/>
            <person name="Das B."/>
            <person name="Trinh T."/>
            <person name="Brachmann A."/>
            <person name="Ohm R.A."/>
            <person name="de Bekker C."/>
        </authorList>
    </citation>
    <scope>NUCLEOTIDE SEQUENCE [LARGE SCALE GENOMIC DNA]</scope>
    <source>
        <strain evidence="2 3">EC05</strain>
    </source>
</reference>
<organism evidence="2 3">
    <name type="scientific">Ophiocordyceps camponoti-floridani</name>
    <dbReference type="NCBI Taxonomy" id="2030778"/>
    <lineage>
        <taxon>Eukaryota</taxon>
        <taxon>Fungi</taxon>
        <taxon>Dikarya</taxon>
        <taxon>Ascomycota</taxon>
        <taxon>Pezizomycotina</taxon>
        <taxon>Sordariomycetes</taxon>
        <taxon>Hypocreomycetidae</taxon>
        <taxon>Hypocreales</taxon>
        <taxon>Ophiocordycipitaceae</taxon>
        <taxon>Ophiocordyceps</taxon>
    </lineage>
</organism>
<dbReference type="Proteomes" id="UP000562929">
    <property type="component" value="Unassembled WGS sequence"/>
</dbReference>
<evidence type="ECO:0000256" key="1">
    <source>
        <dbReference type="SAM" id="SignalP"/>
    </source>
</evidence>
<comment type="caution">
    <text evidence="2">The sequence shown here is derived from an EMBL/GenBank/DDBJ whole genome shotgun (WGS) entry which is preliminary data.</text>
</comment>
<feature type="signal peptide" evidence="1">
    <location>
        <begin position="1"/>
        <end position="19"/>
    </location>
</feature>
<gene>
    <name evidence="2" type="ORF">GQ602_005525</name>
</gene>
<proteinExistence type="predicted"/>
<evidence type="ECO:0000313" key="3">
    <source>
        <dbReference type="Proteomes" id="UP000562929"/>
    </source>
</evidence>
<accession>A0A8H4Q3I5</accession>
<protein>
    <submittedName>
        <fullName evidence="2">Uncharacterized protein</fullName>
    </submittedName>
</protein>
<name>A0A8H4Q3I5_9HYPO</name>
<sequence length="312" mass="35935">MGLVVSLLVFLALARLAQADDFSAQVARNFTRMLEARAYLNWNEPPYTEERWHYGSCSWFPYSPVVRDIRRQLIRYSSEPIRVRYDAISQRRVLNLKREPMAIRQEDSKWLIQGVSKTWHAGATLNMGKVTISGGNAHTNFDQSMQVTGRNLEELCPGGHACHFEDWVYYVEWTGRCRTQVMNKKGDICLERAARIFERRRSFCRGGNGFHLCKSRLKCSLRLPIRDASGSPLSTTVFIRESHVTPPLAVAVDGPCIFRLDDKRWYDSDADTFWTKYDVDADGEQRWLQRGEFEPVPRVVGGFGSLDGSYEY</sequence>